<evidence type="ECO:0000256" key="1">
    <source>
        <dbReference type="ARBA" id="ARBA00005189"/>
    </source>
</evidence>
<proteinExistence type="predicted"/>
<keyword evidence="5 8" id="KW-0012">Acyltransferase</keyword>
<organism evidence="8 9">
    <name type="scientific">Vicingus serpentipes</name>
    <dbReference type="NCBI Taxonomy" id="1926625"/>
    <lineage>
        <taxon>Bacteria</taxon>
        <taxon>Pseudomonadati</taxon>
        <taxon>Bacteroidota</taxon>
        <taxon>Flavobacteriia</taxon>
        <taxon>Flavobacteriales</taxon>
        <taxon>Vicingaceae</taxon>
        <taxon>Vicingus</taxon>
    </lineage>
</organism>
<keyword evidence="6" id="KW-0812">Transmembrane</keyword>
<feature type="domain" description="Phospholipid/glycerol acyltransferase" evidence="7">
    <location>
        <begin position="77"/>
        <end position="191"/>
    </location>
</feature>
<dbReference type="Proteomes" id="UP000321721">
    <property type="component" value="Unassembled WGS sequence"/>
</dbReference>
<dbReference type="AlphaFoldDB" id="A0A5C6RRQ6"/>
<sequence>MKKIKEIIGGLWKIYIFFWFTLLLLILYPIYLVFLLNDKHFHKGFKLLRWHTGLLMYISGIFTTVKNKHYLQKGQAYVYAPNHSSYLDIVILYQTFSEYFVFMGKKELASVPVFNIFFKKMNVTVDRKSSMSGKRAMDRCATEIDKGHSVVMFPEGTIPDNAPILGRFKVGAFKLAIDKQVPIVPITMPSNYKRLEMKGLFSGKASPGIAKVVIHEPISTIGMTEEDIPTLQSKVYNIINSELKEAGL</sequence>
<evidence type="ECO:0000313" key="9">
    <source>
        <dbReference type="Proteomes" id="UP000321721"/>
    </source>
</evidence>
<dbReference type="GO" id="GO:0006654">
    <property type="term" value="P:phosphatidic acid biosynthetic process"/>
    <property type="evidence" value="ECO:0007669"/>
    <property type="project" value="TreeGrafter"/>
</dbReference>
<feature type="transmembrane region" description="Helical" evidence="6">
    <location>
        <begin position="12"/>
        <end position="36"/>
    </location>
</feature>
<reference evidence="8 9" key="1">
    <citation type="submission" date="2019-08" db="EMBL/GenBank/DDBJ databases">
        <title>Genome of Vicingus serpentipes NCIMB 15042.</title>
        <authorList>
            <person name="Bowman J.P."/>
        </authorList>
    </citation>
    <scope>NUCLEOTIDE SEQUENCE [LARGE SCALE GENOMIC DNA]</scope>
    <source>
        <strain evidence="8 9">NCIMB 15042</strain>
    </source>
</reference>
<dbReference type="RefSeq" id="WP_147100884.1">
    <property type="nucleotide sequence ID" value="NZ_VOOS01000004.1"/>
</dbReference>
<keyword evidence="2" id="KW-0444">Lipid biosynthesis</keyword>
<evidence type="ECO:0000259" key="7">
    <source>
        <dbReference type="SMART" id="SM00563"/>
    </source>
</evidence>
<keyword evidence="6" id="KW-1133">Transmembrane helix</keyword>
<dbReference type="PANTHER" id="PTHR10434:SF64">
    <property type="entry name" value="1-ACYL-SN-GLYCEROL-3-PHOSPHATE ACYLTRANSFERASE-RELATED"/>
    <property type="match status" value="1"/>
</dbReference>
<dbReference type="SMART" id="SM00563">
    <property type="entry name" value="PlsC"/>
    <property type="match status" value="1"/>
</dbReference>
<dbReference type="OrthoDB" id="9803035at2"/>
<protein>
    <submittedName>
        <fullName evidence="8">1-acyl-sn-glycerol-3-phosphate acyltransferase</fullName>
    </submittedName>
</protein>
<evidence type="ECO:0000256" key="3">
    <source>
        <dbReference type="ARBA" id="ARBA00022679"/>
    </source>
</evidence>
<name>A0A5C6RRQ6_9FLAO</name>
<evidence type="ECO:0000256" key="4">
    <source>
        <dbReference type="ARBA" id="ARBA00023098"/>
    </source>
</evidence>
<dbReference type="GO" id="GO:0003841">
    <property type="term" value="F:1-acylglycerol-3-phosphate O-acyltransferase activity"/>
    <property type="evidence" value="ECO:0007669"/>
    <property type="project" value="TreeGrafter"/>
</dbReference>
<evidence type="ECO:0000256" key="5">
    <source>
        <dbReference type="ARBA" id="ARBA00023315"/>
    </source>
</evidence>
<dbReference type="InterPro" id="IPR002123">
    <property type="entry name" value="Plipid/glycerol_acylTrfase"/>
</dbReference>
<dbReference type="CDD" id="cd07989">
    <property type="entry name" value="LPLAT_AGPAT-like"/>
    <property type="match status" value="1"/>
</dbReference>
<comment type="caution">
    <text evidence="8">The sequence shown here is derived from an EMBL/GenBank/DDBJ whole genome shotgun (WGS) entry which is preliminary data.</text>
</comment>
<accession>A0A5C6RRQ6</accession>
<dbReference type="Pfam" id="PF01553">
    <property type="entry name" value="Acyltransferase"/>
    <property type="match status" value="1"/>
</dbReference>
<evidence type="ECO:0000256" key="6">
    <source>
        <dbReference type="SAM" id="Phobius"/>
    </source>
</evidence>
<keyword evidence="9" id="KW-1185">Reference proteome</keyword>
<evidence type="ECO:0000256" key="2">
    <source>
        <dbReference type="ARBA" id="ARBA00022516"/>
    </source>
</evidence>
<dbReference type="SUPFAM" id="SSF69593">
    <property type="entry name" value="Glycerol-3-phosphate (1)-acyltransferase"/>
    <property type="match status" value="1"/>
</dbReference>
<keyword evidence="6" id="KW-0472">Membrane</keyword>
<keyword evidence="3 8" id="KW-0808">Transferase</keyword>
<gene>
    <name evidence="8" type="ORF">FRY74_09515</name>
</gene>
<keyword evidence="4" id="KW-0443">Lipid metabolism</keyword>
<dbReference type="EMBL" id="VOOS01000004">
    <property type="protein sequence ID" value="TXB64679.1"/>
    <property type="molecule type" value="Genomic_DNA"/>
</dbReference>
<dbReference type="PANTHER" id="PTHR10434">
    <property type="entry name" value="1-ACYL-SN-GLYCEROL-3-PHOSPHATE ACYLTRANSFERASE"/>
    <property type="match status" value="1"/>
</dbReference>
<comment type="pathway">
    <text evidence="1">Lipid metabolism.</text>
</comment>
<evidence type="ECO:0000313" key="8">
    <source>
        <dbReference type="EMBL" id="TXB64679.1"/>
    </source>
</evidence>